<feature type="transmembrane region" description="Helical" evidence="1">
    <location>
        <begin position="89"/>
        <end position="110"/>
    </location>
</feature>
<evidence type="ECO:0008006" key="4">
    <source>
        <dbReference type="Google" id="ProtNLM"/>
    </source>
</evidence>
<feature type="transmembrane region" description="Helical" evidence="1">
    <location>
        <begin position="49"/>
        <end position="69"/>
    </location>
</feature>
<evidence type="ECO:0000313" key="2">
    <source>
        <dbReference type="EMBL" id="MCY6957724.1"/>
    </source>
</evidence>
<feature type="transmembrane region" description="Helical" evidence="1">
    <location>
        <begin position="155"/>
        <end position="174"/>
    </location>
</feature>
<organism evidence="2 3">
    <name type="scientific">Clostridium brassicae</name>
    <dbReference type="NCBI Taxonomy" id="2999072"/>
    <lineage>
        <taxon>Bacteria</taxon>
        <taxon>Bacillati</taxon>
        <taxon>Bacillota</taxon>
        <taxon>Clostridia</taxon>
        <taxon>Eubacteriales</taxon>
        <taxon>Clostridiaceae</taxon>
        <taxon>Clostridium</taxon>
    </lineage>
</organism>
<keyword evidence="1" id="KW-1133">Transmembrane helix</keyword>
<evidence type="ECO:0000256" key="1">
    <source>
        <dbReference type="SAM" id="Phobius"/>
    </source>
</evidence>
<protein>
    <recommendedName>
        <fullName evidence="4">DUF1648 domain-containing protein</fullName>
    </recommendedName>
</protein>
<comment type="caution">
    <text evidence="2">The sequence shown here is derived from an EMBL/GenBank/DDBJ whole genome shotgun (WGS) entry which is preliminary data.</text>
</comment>
<dbReference type="Proteomes" id="UP001144612">
    <property type="component" value="Unassembled WGS sequence"/>
</dbReference>
<name>A0ABT4D9L9_9CLOT</name>
<feature type="transmembrane region" description="Helical" evidence="1">
    <location>
        <begin position="12"/>
        <end position="37"/>
    </location>
</feature>
<accession>A0ABT4D9L9</accession>
<keyword evidence="3" id="KW-1185">Reference proteome</keyword>
<dbReference type="EMBL" id="JAPQFJ010000003">
    <property type="protein sequence ID" value="MCY6957724.1"/>
    <property type="molecule type" value="Genomic_DNA"/>
</dbReference>
<reference evidence="2" key="1">
    <citation type="submission" date="2022-12" db="EMBL/GenBank/DDBJ databases">
        <title>Clostridium sp. nov., isolated from industrial wastewater.</title>
        <authorList>
            <person name="Jiayan W."/>
        </authorList>
    </citation>
    <scope>NUCLEOTIDE SEQUENCE</scope>
    <source>
        <strain evidence="2">ZC22-4</strain>
    </source>
</reference>
<feature type="transmembrane region" description="Helical" evidence="1">
    <location>
        <begin position="131"/>
        <end position="149"/>
    </location>
</feature>
<gene>
    <name evidence="2" type="ORF">OW729_03780</name>
</gene>
<proteinExistence type="predicted"/>
<keyword evidence="1" id="KW-0812">Transmembrane</keyword>
<keyword evidence="1" id="KW-0472">Membrane</keyword>
<sequence>MKNGFTKIFWGFLFIMINFRITGFDILPDPIGYLLFFIGFKELSSKSNYFIKGRNCSIIMVILSIFTIYQTPPNGKGAGLIKLGVLEKFIIPISIIVLIIGIYIVYNLFMGVKEMCHQQENTLLYDEAEDLWRKYIYLTIGIVFLGLLIHIPLIAILFAIVLAIASIILAVKIMKFIKKCESVLI</sequence>
<dbReference type="RefSeq" id="WP_268060118.1">
    <property type="nucleotide sequence ID" value="NZ_JAPQFJ010000003.1"/>
</dbReference>
<evidence type="ECO:0000313" key="3">
    <source>
        <dbReference type="Proteomes" id="UP001144612"/>
    </source>
</evidence>